<reference evidence="3" key="1">
    <citation type="journal article" date="2020" name="Stud. Mycol.">
        <title>101 Dothideomycetes genomes: a test case for predicting lifestyles and emergence of pathogens.</title>
        <authorList>
            <person name="Haridas S."/>
            <person name="Albert R."/>
            <person name="Binder M."/>
            <person name="Bloem J."/>
            <person name="Labutti K."/>
            <person name="Salamov A."/>
            <person name="Andreopoulos B."/>
            <person name="Baker S."/>
            <person name="Barry K."/>
            <person name="Bills G."/>
            <person name="Bluhm B."/>
            <person name="Cannon C."/>
            <person name="Castanera R."/>
            <person name="Culley D."/>
            <person name="Daum C."/>
            <person name="Ezra D."/>
            <person name="Gonzalez J."/>
            <person name="Henrissat B."/>
            <person name="Kuo A."/>
            <person name="Liang C."/>
            <person name="Lipzen A."/>
            <person name="Lutzoni F."/>
            <person name="Magnuson J."/>
            <person name="Mondo S."/>
            <person name="Nolan M."/>
            <person name="Ohm R."/>
            <person name="Pangilinan J."/>
            <person name="Park H.-J."/>
            <person name="Ramirez L."/>
            <person name="Alfaro M."/>
            <person name="Sun H."/>
            <person name="Tritt A."/>
            <person name="Yoshinaga Y."/>
            <person name="Zwiers L.-H."/>
            <person name="Turgeon B."/>
            <person name="Goodwin S."/>
            <person name="Spatafora J."/>
            <person name="Crous P."/>
            <person name="Grigoriev I."/>
        </authorList>
    </citation>
    <scope>NUCLEOTIDE SEQUENCE</scope>
    <source>
        <strain evidence="3">CBS 122681</strain>
    </source>
</reference>
<evidence type="ECO:0000256" key="2">
    <source>
        <dbReference type="SAM" id="SignalP"/>
    </source>
</evidence>
<dbReference type="Gene3D" id="3.20.20.80">
    <property type="entry name" value="Glycosidases"/>
    <property type="match status" value="1"/>
</dbReference>
<evidence type="ECO:0008006" key="5">
    <source>
        <dbReference type="Google" id="ProtNLM"/>
    </source>
</evidence>
<feature type="region of interest" description="Disordered" evidence="1">
    <location>
        <begin position="367"/>
        <end position="402"/>
    </location>
</feature>
<evidence type="ECO:0000256" key="1">
    <source>
        <dbReference type="SAM" id="MobiDB-lite"/>
    </source>
</evidence>
<proteinExistence type="predicted"/>
<dbReference type="AlphaFoldDB" id="A0A6A6T8L8"/>
<organism evidence="3 4">
    <name type="scientific">Lophiostoma macrostomum CBS 122681</name>
    <dbReference type="NCBI Taxonomy" id="1314788"/>
    <lineage>
        <taxon>Eukaryota</taxon>
        <taxon>Fungi</taxon>
        <taxon>Dikarya</taxon>
        <taxon>Ascomycota</taxon>
        <taxon>Pezizomycotina</taxon>
        <taxon>Dothideomycetes</taxon>
        <taxon>Pleosporomycetidae</taxon>
        <taxon>Pleosporales</taxon>
        <taxon>Lophiostomataceae</taxon>
        <taxon>Lophiostoma</taxon>
    </lineage>
</organism>
<feature type="region of interest" description="Disordered" evidence="1">
    <location>
        <begin position="233"/>
        <end position="274"/>
    </location>
</feature>
<feature type="signal peptide" evidence="2">
    <location>
        <begin position="1"/>
        <end position="24"/>
    </location>
</feature>
<dbReference type="Proteomes" id="UP000799324">
    <property type="component" value="Unassembled WGS sequence"/>
</dbReference>
<dbReference type="SUPFAM" id="SSF51445">
    <property type="entry name" value="(Trans)glycosidases"/>
    <property type="match status" value="1"/>
</dbReference>
<accession>A0A6A6T8L8</accession>
<evidence type="ECO:0000313" key="4">
    <source>
        <dbReference type="Proteomes" id="UP000799324"/>
    </source>
</evidence>
<dbReference type="OrthoDB" id="6020543at2759"/>
<sequence length="531" mass="55896">MSPCGGTALHLLISFLVASSIASAASIPINNSKVRRDALPITDVPTTLVSGPDPNFLSDLKDIVENFLGNLLRGKPKGTSSSQPSTTSTISTTPIADAATVVKTQTVYVTRTAVTVHEASAVAATTRPAQIPSDILPSATLSSSTLDLPEFSILPILPLPYTTSTGPILETSVAFVSTSSRIPDVHILPWPYPISLPGGPGRPFPSHSYNETTTVKWTSTLYITRTVRVAHPTTPTTTRPTLITKPYYTNTTTTSTPSATPTTIPLSPTLPPNDNTSSTISYDPLTPLRKICQNKSFKTVTLPLLSTFYGPNAYPSLHPFPGCKPPTLNASQSLRAPGLLNCTLLGAEVQACQRLGRQVLLSVRGSGAGEVGGNTDYGDPASDPEPFGPNFGDVGPGGVNASRVRNSMPNLFDGRHPPSAFALTLFSLFGEGHTERADLRPLGPDAPGEASADGVQWAAVRRPLGEEVVVDGFDVQVPVEWKGTYQDGQFGVFVERLRELSQQAWTEGGGVTGGTADLGADGKGIVVVGYV</sequence>
<protein>
    <recommendedName>
        <fullName evidence="5">Glycoside hydrolase family 18 protein</fullName>
    </recommendedName>
</protein>
<keyword evidence="4" id="KW-1185">Reference proteome</keyword>
<feature type="chain" id="PRO_5025360424" description="Glycoside hydrolase family 18 protein" evidence="2">
    <location>
        <begin position="25"/>
        <end position="531"/>
    </location>
</feature>
<feature type="compositionally biased region" description="Low complexity" evidence="1">
    <location>
        <begin position="233"/>
        <end position="267"/>
    </location>
</feature>
<evidence type="ECO:0000313" key="3">
    <source>
        <dbReference type="EMBL" id="KAF2656150.1"/>
    </source>
</evidence>
<dbReference type="EMBL" id="MU004340">
    <property type="protein sequence ID" value="KAF2656150.1"/>
    <property type="molecule type" value="Genomic_DNA"/>
</dbReference>
<keyword evidence="2" id="KW-0732">Signal</keyword>
<gene>
    <name evidence="3" type="ORF">K491DRAFT_678356</name>
</gene>
<dbReference type="InterPro" id="IPR017853">
    <property type="entry name" value="GH"/>
</dbReference>
<name>A0A6A6T8L8_9PLEO</name>